<keyword evidence="2" id="KW-1133">Transmembrane helix</keyword>
<evidence type="ECO:0000256" key="2">
    <source>
        <dbReference type="SAM" id="Phobius"/>
    </source>
</evidence>
<dbReference type="RefSeq" id="WP_251871784.1">
    <property type="nucleotide sequence ID" value="NZ_CP098755.1"/>
</dbReference>
<dbReference type="EMBL" id="CP098755">
    <property type="protein sequence ID" value="USG64673.1"/>
    <property type="molecule type" value="Genomic_DNA"/>
</dbReference>
<evidence type="ECO:0008006" key="5">
    <source>
        <dbReference type="Google" id="ProtNLM"/>
    </source>
</evidence>
<proteinExistence type="predicted"/>
<feature type="compositionally biased region" description="Polar residues" evidence="1">
    <location>
        <begin position="258"/>
        <end position="270"/>
    </location>
</feature>
<feature type="transmembrane region" description="Helical" evidence="2">
    <location>
        <begin position="62"/>
        <end position="78"/>
    </location>
</feature>
<feature type="region of interest" description="Disordered" evidence="1">
    <location>
        <begin position="243"/>
        <end position="270"/>
    </location>
</feature>
<feature type="transmembrane region" description="Helical" evidence="2">
    <location>
        <begin position="6"/>
        <end position="25"/>
    </location>
</feature>
<dbReference type="Proteomes" id="UP001056500">
    <property type="component" value="Chromosome"/>
</dbReference>
<keyword evidence="2" id="KW-0812">Transmembrane</keyword>
<reference evidence="3" key="1">
    <citation type="submission" date="2022-06" db="EMBL/GenBank/DDBJ databases">
        <title>Genome sequencing of Brevibacillus sp. BB3-R1.</title>
        <authorList>
            <person name="Heo J."/>
            <person name="Lee D."/>
            <person name="Won M."/>
            <person name="Han B.-H."/>
            <person name="Hong S.-B."/>
            <person name="Kwon S.-W."/>
        </authorList>
    </citation>
    <scope>NUCLEOTIDE SEQUENCE</scope>
    <source>
        <strain evidence="3">BB3-R1</strain>
    </source>
</reference>
<feature type="transmembrane region" description="Helical" evidence="2">
    <location>
        <begin position="34"/>
        <end position="56"/>
    </location>
</feature>
<keyword evidence="4" id="KW-1185">Reference proteome</keyword>
<organism evidence="3 4">
    <name type="scientific">Brevibacillus ruminantium</name>
    <dbReference type="NCBI Taxonomy" id="2950604"/>
    <lineage>
        <taxon>Bacteria</taxon>
        <taxon>Bacillati</taxon>
        <taxon>Bacillota</taxon>
        <taxon>Bacilli</taxon>
        <taxon>Bacillales</taxon>
        <taxon>Paenibacillaceae</taxon>
        <taxon>Brevibacillus</taxon>
    </lineage>
</organism>
<protein>
    <recommendedName>
        <fullName evidence="5">MFS transporter</fullName>
    </recommendedName>
</protein>
<sequence>MILSGLSGYYVVYLSLTLLFSLLLFRRTPSRKRLIAIAGLGTAILLGALLPFSLLFLGRLETAVIFILITLALSYFLAGRLERTAFSEEAAAMADPLSTNLPVQSHESVIPADTPTLSTYSPETVPAEGPHAWEPGQQQAVLDEIAAALQPESAAGVEHAVEPDEREPASELTAFVDDDLLEWTLKDDSSTDDACAEQVEVLAEQVNLFTDRAEPFISNWPQENGASEDKLLSSFEEELDRVDDPFLREDSTYLKRPTGNQSELATTNRK</sequence>
<feature type="compositionally biased region" description="Basic and acidic residues" evidence="1">
    <location>
        <begin position="243"/>
        <end position="253"/>
    </location>
</feature>
<name>A0ABY4WEW7_9BACL</name>
<gene>
    <name evidence="3" type="ORF">NDK47_21400</name>
</gene>
<evidence type="ECO:0000256" key="1">
    <source>
        <dbReference type="SAM" id="MobiDB-lite"/>
    </source>
</evidence>
<accession>A0ABY4WEW7</accession>
<evidence type="ECO:0000313" key="4">
    <source>
        <dbReference type="Proteomes" id="UP001056500"/>
    </source>
</evidence>
<evidence type="ECO:0000313" key="3">
    <source>
        <dbReference type="EMBL" id="USG64673.1"/>
    </source>
</evidence>
<keyword evidence="2" id="KW-0472">Membrane</keyword>